<evidence type="ECO:0000256" key="5">
    <source>
        <dbReference type="ARBA" id="ARBA00022692"/>
    </source>
</evidence>
<keyword evidence="4" id="KW-1003">Cell membrane</keyword>
<keyword evidence="5 9" id="KW-0812">Transmembrane</keyword>
<keyword evidence="6 9" id="KW-1133">Transmembrane helix</keyword>
<feature type="transmembrane region" description="Helical" evidence="9">
    <location>
        <begin position="186"/>
        <end position="208"/>
    </location>
</feature>
<dbReference type="SUPFAM" id="SSF51735">
    <property type="entry name" value="NAD(P)-binding Rossmann-fold domains"/>
    <property type="match status" value="1"/>
</dbReference>
<dbReference type="Pfam" id="PF00999">
    <property type="entry name" value="Na_H_Exchanger"/>
    <property type="match status" value="1"/>
</dbReference>
<evidence type="ECO:0000256" key="8">
    <source>
        <dbReference type="ARBA" id="ARBA00023136"/>
    </source>
</evidence>
<keyword evidence="3" id="KW-0050">Antiport</keyword>
<evidence type="ECO:0000256" key="3">
    <source>
        <dbReference type="ARBA" id="ARBA00022449"/>
    </source>
</evidence>
<feature type="transmembrane region" description="Helical" evidence="9">
    <location>
        <begin position="6"/>
        <end position="24"/>
    </location>
</feature>
<evidence type="ECO:0000259" key="10">
    <source>
        <dbReference type="Pfam" id="PF00999"/>
    </source>
</evidence>
<dbReference type="EMBL" id="CAJFCI010000045">
    <property type="protein sequence ID" value="CAD5108107.1"/>
    <property type="molecule type" value="Genomic_DNA"/>
</dbReference>
<evidence type="ECO:0000313" key="13">
    <source>
        <dbReference type="Proteomes" id="UP000583387"/>
    </source>
</evidence>
<name>A0A7U7EN97_9GAMM</name>
<evidence type="ECO:0000256" key="2">
    <source>
        <dbReference type="ARBA" id="ARBA00022448"/>
    </source>
</evidence>
<reference evidence="12 13" key="1">
    <citation type="submission" date="2020-08" db="EMBL/GenBank/DDBJ databases">
        <authorList>
            <person name="Criscuolo A."/>
        </authorList>
    </citation>
    <scope>NUCLEOTIDE SEQUENCE [LARGE SCALE GENOMIC DNA]</scope>
    <source>
        <strain evidence="12">CIP111764</strain>
    </source>
</reference>
<feature type="transmembrane region" description="Helical" evidence="9">
    <location>
        <begin position="220"/>
        <end position="239"/>
    </location>
</feature>
<dbReference type="InterPro" id="IPR006153">
    <property type="entry name" value="Cation/H_exchanger_TM"/>
</dbReference>
<dbReference type="AlphaFoldDB" id="A0A7U7EN97"/>
<feature type="transmembrane region" description="Helical" evidence="9">
    <location>
        <begin position="119"/>
        <end position="139"/>
    </location>
</feature>
<evidence type="ECO:0000256" key="9">
    <source>
        <dbReference type="SAM" id="Phobius"/>
    </source>
</evidence>
<dbReference type="RefSeq" id="WP_187671427.1">
    <property type="nucleotide sequence ID" value="NZ_CAJFCI010000045.1"/>
</dbReference>
<dbReference type="InterPro" id="IPR036291">
    <property type="entry name" value="NAD(P)-bd_dom_sf"/>
</dbReference>
<feature type="transmembrane region" description="Helical" evidence="9">
    <location>
        <begin position="151"/>
        <end position="174"/>
    </location>
</feature>
<evidence type="ECO:0000259" key="11">
    <source>
        <dbReference type="Pfam" id="PF02254"/>
    </source>
</evidence>
<feature type="transmembrane region" description="Helical" evidence="9">
    <location>
        <begin position="334"/>
        <end position="354"/>
    </location>
</feature>
<dbReference type="PANTHER" id="PTHR32507">
    <property type="entry name" value="NA(+)/H(+) ANTIPORTER 1"/>
    <property type="match status" value="1"/>
</dbReference>
<keyword evidence="13" id="KW-1185">Reference proteome</keyword>
<dbReference type="Pfam" id="PF02254">
    <property type="entry name" value="TrkA_N"/>
    <property type="match status" value="1"/>
</dbReference>
<accession>A0A7U7EN97</accession>
<sequence length="611" mass="65362">MNEQQIFLAIGGIGAAALACQWLAWRLRLPAILFLLLSGILAGPILGWLDPQALFGPLLFPLVSLAVALILFEGSLTLRFGEWHEIGSVVRRLVTLGALATGAVIAVATHYLLDFPWPMAVLFGTLTLVTGPTVIAPMLRVVRPKASIANILRWEGIVIDPIGALLAVVVYSYIVASDQATGLLLSLRIFAGVILCGIAFGLAGGWLFGQLLRRHWLPEYLHNLAALAVVLGVFIAANLTVHESGLLAVTVMGMCLANLKGVDVEPILHFKENLSVLLISALFILLAARLDLQALLALGPAVLLLLAVIQFVARPLCVALSTFGSGLGWRERLLLSWIAPRGIVAAAVSAIFAVRLHESGHANAHLLVPLTFAVIIGTVILQSATARPLARLLKVAEPAPSGFLIVGANRAARAVAVALQQLGCRVLLTDSSWENISAARMDNLPTYFGNPASQHADAHLDLVGLGCLLALSPAGELNALACMRFRHEFGRHRLYSLASSLESRLGDKHRTSLEHRGQSFGSQPLTYTQLANRLSQGAELYTTTLTKGFGWADYQALHGERANLLFARTAEGWVHVVTPGFALEPQPGWVLVALVEPEVACDHLSAKTAEA</sequence>
<dbReference type="Proteomes" id="UP000583387">
    <property type="component" value="Unassembled WGS sequence"/>
</dbReference>
<evidence type="ECO:0000313" key="12">
    <source>
        <dbReference type="EMBL" id="CAD5108107.1"/>
    </source>
</evidence>
<keyword evidence="7" id="KW-0406">Ion transport</keyword>
<keyword evidence="2" id="KW-0813">Transport</keyword>
<evidence type="ECO:0000256" key="6">
    <source>
        <dbReference type="ARBA" id="ARBA00022989"/>
    </source>
</evidence>
<feature type="transmembrane region" description="Helical" evidence="9">
    <location>
        <begin position="366"/>
        <end position="384"/>
    </location>
</feature>
<feature type="transmembrane region" description="Helical" evidence="9">
    <location>
        <begin position="296"/>
        <end position="313"/>
    </location>
</feature>
<dbReference type="GO" id="GO:0006813">
    <property type="term" value="P:potassium ion transport"/>
    <property type="evidence" value="ECO:0007669"/>
    <property type="project" value="InterPro"/>
</dbReference>
<feature type="domain" description="RCK N-terminal" evidence="11">
    <location>
        <begin position="403"/>
        <end position="500"/>
    </location>
</feature>
<feature type="transmembrane region" description="Helical" evidence="9">
    <location>
        <begin position="55"/>
        <end position="72"/>
    </location>
</feature>
<dbReference type="Gene3D" id="1.20.1530.20">
    <property type="match status" value="1"/>
</dbReference>
<dbReference type="GO" id="GO:0015297">
    <property type="term" value="F:antiporter activity"/>
    <property type="evidence" value="ECO:0007669"/>
    <property type="project" value="UniProtKB-KW"/>
</dbReference>
<evidence type="ECO:0000256" key="7">
    <source>
        <dbReference type="ARBA" id="ARBA00023065"/>
    </source>
</evidence>
<feature type="domain" description="Cation/H+ exchanger transmembrane" evidence="10">
    <location>
        <begin position="16"/>
        <end position="390"/>
    </location>
</feature>
<dbReference type="InterPro" id="IPR038770">
    <property type="entry name" value="Na+/solute_symporter_sf"/>
</dbReference>
<evidence type="ECO:0000256" key="1">
    <source>
        <dbReference type="ARBA" id="ARBA00004651"/>
    </source>
</evidence>
<comment type="caution">
    <text evidence="12">The sequence shown here is derived from an EMBL/GenBank/DDBJ whole genome shotgun (WGS) entry which is preliminary data.</text>
</comment>
<organism evidence="12 13">
    <name type="scientific">Zestomonas carbonaria</name>
    <dbReference type="NCBI Taxonomy" id="2762745"/>
    <lineage>
        <taxon>Bacteria</taxon>
        <taxon>Pseudomonadati</taxon>
        <taxon>Pseudomonadota</taxon>
        <taxon>Gammaproteobacteria</taxon>
        <taxon>Pseudomonadales</taxon>
        <taxon>Pseudomonadaceae</taxon>
        <taxon>Zestomonas</taxon>
    </lineage>
</organism>
<feature type="transmembrane region" description="Helical" evidence="9">
    <location>
        <begin position="93"/>
        <end position="113"/>
    </location>
</feature>
<dbReference type="Gene3D" id="3.40.50.720">
    <property type="entry name" value="NAD(P)-binding Rossmann-like Domain"/>
    <property type="match status" value="1"/>
</dbReference>
<keyword evidence="8 9" id="KW-0472">Membrane</keyword>
<dbReference type="InterPro" id="IPR003148">
    <property type="entry name" value="RCK_N"/>
</dbReference>
<comment type="subcellular location">
    <subcellularLocation>
        <location evidence="1">Cell membrane</location>
        <topology evidence="1">Multi-pass membrane protein</topology>
    </subcellularLocation>
</comment>
<evidence type="ECO:0000256" key="4">
    <source>
        <dbReference type="ARBA" id="ARBA00022475"/>
    </source>
</evidence>
<feature type="transmembrane region" description="Helical" evidence="9">
    <location>
        <begin position="274"/>
        <end position="290"/>
    </location>
</feature>
<protein>
    <submittedName>
        <fullName evidence="12">K(+)/H(+) antiporter NhaP2</fullName>
    </submittedName>
</protein>
<dbReference type="PANTHER" id="PTHR32507:SF0">
    <property type="entry name" value="NA(+)_H(+) ANTIPORTER 2-RELATED"/>
    <property type="match status" value="1"/>
</dbReference>
<dbReference type="GO" id="GO:1902600">
    <property type="term" value="P:proton transmembrane transport"/>
    <property type="evidence" value="ECO:0007669"/>
    <property type="project" value="InterPro"/>
</dbReference>
<feature type="transmembrane region" description="Helical" evidence="9">
    <location>
        <begin position="31"/>
        <end position="49"/>
    </location>
</feature>
<dbReference type="GO" id="GO:0005886">
    <property type="term" value="C:plasma membrane"/>
    <property type="evidence" value="ECO:0007669"/>
    <property type="project" value="UniProtKB-SubCell"/>
</dbReference>
<proteinExistence type="predicted"/>
<gene>
    <name evidence="12" type="primary">nhaP2_2</name>
    <name evidence="12" type="ORF">PSEWESI4_02391</name>
</gene>